<keyword evidence="20" id="KW-1185">Reference proteome</keyword>
<reference evidence="19 20" key="1">
    <citation type="submission" date="2021-01" db="EMBL/GenBank/DDBJ databases">
        <title>Sequencing the genomes of 1000 actinobacteria strains.</title>
        <authorList>
            <person name="Klenk H.-P."/>
        </authorList>
    </citation>
    <scope>NUCLEOTIDE SEQUENCE [LARGE SCALE GENOMIC DNA]</scope>
    <source>
        <strain evidence="19 20">DSM 18662</strain>
    </source>
</reference>
<dbReference type="PANTHER" id="PTHR11076:SF33">
    <property type="entry name" value="DNA POLYMERASE KAPPA"/>
    <property type="match status" value="1"/>
</dbReference>
<comment type="subunit">
    <text evidence="16">Monomer.</text>
</comment>
<dbReference type="SUPFAM" id="SSF100879">
    <property type="entry name" value="Lesion bypass DNA polymerase (Y-family), little finger domain"/>
    <property type="match status" value="1"/>
</dbReference>
<feature type="binding site" evidence="16">
    <location>
        <position position="105"/>
    </location>
    <ligand>
        <name>Mg(2+)</name>
        <dbReference type="ChEBI" id="CHEBI:18420"/>
    </ligand>
</feature>
<evidence type="ECO:0000256" key="16">
    <source>
        <dbReference type="HAMAP-Rule" id="MF_01113"/>
    </source>
</evidence>
<evidence type="ECO:0000313" key="19">
    <source>
        <dbReference type="EMBL" id="MBM7799911.1"/>
    </source>
</evidence>
<accession>A0ABS2RLN4</accession>
<dbReference type="EC" id="2.7.7.7" evidence="16"/>
<feature type="binding site" evidence="16">
    <location>
        <position position="11"/>
    </location>
    <ligand>
        <name>Mg(2+)</name>
        <dbReference type="ChEBI" id="CHEBI:18420"/>
    </ligand>
</feature>
<keyword evidence="12 16" id="KW-0238">DNA-binding</keyword>
<dbReference type="InterPro" id="IPR001126">
    <property type="entry name" value="UmuC"/>
</dbReference>
<feature type="active site" evidence="16">
    <location>
        <position position="106"/>
    </location>
</feature>
<name>A0ABS2RLN4_9ACTN</name>
<evidence type="ECO:0000256" key="5">
    <source>
        <dbReference type="ARBA" id="ARBA00022679"/>
    </source>
</evidence>
<dbReference type="GO" id="GO:0003887">
    <property type="term" value="F:DNA-directed DNA polymerase activity"/>
    <property type="evidence" value="ECO:0007669"/>
    <property type="project" value="UniProtKB-EC"/>
</dbReference>
<organism evidence="19 20">
    <name type="scientific">Microlunatus panaciterrae</name>
    <dbReference type="NCBI Taxonomy" id="400768"/>
    <lineage>
        <taxon>Bacteria</taxon>
        <taxon>Bacillati</taxon>
        <taxon>Actinomycetota</taxon>
        <taxon>Actinomycetes</taxon>
        <taxon>Propionibacteriales</taxon>
        <taxon>Propionibacteriaceae</taxon>
        <taxon>Microlunatus</taxon>
    </lineage>
</organism>
<dbReference type="InterPro" id="IPR050116">
    <property type="entry name" value="DNA_polymerase-Y"/>
</dbReference>
<keyword evidence="9 16" id="KW-0227">DNA damage</keyword>
<dbReference type="Gene3D" id="1.10.150.20">
    <property type="entry name" value="5' to 3' exonuclease, C-terminal subdomain"/>
    <property type="match status" value="1"/>
</dbReference>
<dbReference type="InterPro" id="IPR036775">
    <property type="entry name" value="DNA_pol_Y-fam_lit_finger_sf"/>
</dbReference>
<gene>
    <name evidence="16" type="primary">dinB</name>
    <name evidence="19" type="ORF">JOE57_002832</name>
</gene>
<evidence type="ECO:0000313" key="20">
    <source>
        <dbReference type="Proteomes" id="UP000704762"/>
    </source>
</evidence>
<dbReference type="InterPro" id="IPR043128">
    <property type="entry name" value="Rev_trsase/Diguanyl_cyclase"/>
</dbReference>
<dbReference type="Pfam" id="PF00817">
    <property type="entry name" value="IMS"/>
    <property type="match status" value="1"/>
</dbReference>
<evidence type="ECO:0000256" key="10">
    <source>
        <dbReference type="ARBA" id="ARBA00022842"/>
    </source>
</evidence>
<evidence type="ECO:0000256" key="17">
    <source>
        <dbReference type="SAM" id="MobiDB-lite"/>
    </source>
</evidence>
<dbReference type="PROSITE" id="PS50173">
    <property type="entry name" value="UMUC"/>
    <property type="match status" value="1"/>
</dbReference>
<sequence>MRGQASILHLDLDAFFAAVEQRDKPSLRGKPVVVGGTGQRGVVATASYEARVFGVRSAMPSHEARRRCPNAAFLSGRFPVYREASGRVMAVLRELSPVIEPLSLDEAFVDLARADRVIDFTEAGLRSLVVELKRAVTEATDGLTASIGIGSSKLIAKIASEINKPDGAFIAMPGTEVELLRPMRVEVIPGVGPVTKEKLHRIGIHTVADLQQVEVDELVQVVGRAQGEGLAALAFARDDRPVEPEREAKSISVEDTFEFDLVDPRVLGEVTEAHARQVARRLRAAALFARTITIKVRLHDFTTCTRSRTLLGATDRAEIIADIARTLLAGVDTRGGVRLLGVGVAGLTDLLQEDLFAADVTELETGEADVTDRVAPTAVSRPDPAASTNWPPGADVDHDEHGAGWVWGAGRGRVTVRFEARDTPPGPVRTFRMDDPALHRRAAVGPPEPDEVPGSAVVGPSTSSGHGTDRPPENA</sequence>
<keyword evidence="6 16" id="KW-0548">Nucleotidyltransferase</keyword>
<comment type="subcellular location">
    <subcellularLocation>
        <location evidence="1 16">Cytoplasm</location>
    </subcellularLocation>
</comment>
<protein>
    <recommendedName>
        <fullName evidence="16">DNA polymerase IV</fullName>
        <shortName evidence="16">Pol IV</shortName>
        <ecNumber evidence="16">2.7.7.7</ecNumber>
    </recommendedName>
</protein>
<keyword evidence="10 16" id="KW-0460">Magnesium</keyword>
<comment type="caution">
    <text evidence="19">The sequence shown here is derived from an EMBL/GenBank/DDBJ whole genome shotgun (WGS) entry which is preliminary data.</text>
</comment>
<evidence type="ECO:0000256" key="14">
    <source>
        <dbReference type="ARBA" id="ARBA00025589"/>
    </source>
</evidence>
<dbReference type="SUPFAM" id="SSF56672">
    <property type="entry name" value="DNA/RNA polymerases"/>
    <property type="match status" value="1"/>
</dbReference>
<dbReference type="RefSeq" id="WP_204918961.1">
    <property type="nucleotide sequence ID" value="NZ_BAAAQP010000003.1"/>
</dbReference>
<dbReference type="HAMAP" id="MF_01113">
    <property type="entry name" value="DNApol_IV"/>
    <property type="match status" value="1"/>
</dbReference>
<dbReference type="PANTHER" id="PTHR11076">
    <property type="entry name" value="DNA REPAIR POLYMERASE UMUC / TRANSFERASE FAMILY MEMBER"/>
    <property type="match status" value="1"/>
</dbReference>
<evidence type="ECO:0000256" key="1">
    <source>
        <dbReference type="ARBA" id="ARBA00004496"/>
    </source>
</evidence>
<evidence type="ECO:0000259" key="18">
    <source>
        <dbReference type="PROSITE" id="PS50173"/>
    </source>
</evidence>
<keyword evidence="11 16" id="KW-0239">DNA-directed DNA polymerase</keyword>
<dbReference type="Proteomes" id="UP000704762">
    <property type="component" value="Unassembled WGS sequence"/>
</dbReference>
<feature type="domain" description="UmuC" evidence="18">
    <location>
        <begin position="7"/>
        <end position="192"/>
    </location>
</feature>
<dbReference type="Gene3D" id="3.40.1170.60">
    <property type="match status" value="1"/>
</dbReference>
<evidence type="ECO:0000256" key="15">
    <source>
        <dbReference type="ARBA" id="ARBA00049244"/>
    </source>
</evidence>
<evidence type="ECO:0000256" key="4">
    <source>
        <dbReference type="ARBA" id="ARBA00022490"/>
    </source>
</evidence>
<dbReference type="Pfam" id="PF21999">
    <property type="entry name" value="IMS_HHH_1"/>
    <property type="match status" value="1"/>
</dbReference>
<dbReference type="NCBIfam" id="NF002882">
    <property type="entry name" value="PRK03348.1"/>
    <property type="match status" value="1"/>
</dbReference>
<evidence type="ECO:0000256" key="13">
    <source>
        <dbReference type="ARBA" id="ARBA00023204"/>
    </source>
</evidence>
<feature type="site" description="Substrate discrimination" evidence="16">
    <location>
        <position position="16"/>
    </location>
</feature>
<keyword evidence="5 16" id="KW-0808">Transferase</keyword>
<dbReference type="InterPro" id="IPR043502">
    <property type="entry name" value="DNA/RNA_pol_sf"/>
</dbReference>
<evidence type="ECO:0000256" key="11">
    <source>
        <dbReference type="ARBA" id="ARBA00022932"/>
    </source>
</evidence>
<evidence type="ECO:0000256" key="2">
    <source>
        <dbReference type="ARBA" id="ARBA00010945"/>
    </source>
</evidence>
<comment type="function">
    <text evidence="14 16">Poorly processive, error-prone DNA polymerase involved in untargeted mutagenesis. Copies undamaged DNA at stalled replication forks, which arise in vivo from mismatched or misaligned primer ends. These misaligned primers can be extended by PolIV. Exhibits no 3'-5' exonuclease (proofreading) activity. May be involved in translesional synthesis, in conjunction with the beta clamp from PolIII.</text>
</comment>
<keyword evidence="3 16" id="KW-0515">Mutator protein</keyword>
<evidence type="ECO:0000256" key="9">
    <source>
        <dbReference type="ARBA" id="ARBA00022763"/>
    </source>
</evidence>
<feature type="region of interest" description="Disordered" evidence="17">
    <location>
        <begin position="420"/>
        <end position="475"/>
    </location>
</feature>
<comment type="catalytic activity">
    <reaction evidence="15 16">
        <text>DNA(n) + a 2'-deoxyribonucleoside 5'-triphosphate = DNA(n+1) + diphosphate</text>
        <dbReference type="Rhea" id="RHEA:22508"/>
        <dbReference type="Rhea" id="RHEA-COMP:17339"/>
        <dbReference type="Rhea" id="RHEA-COMP:17340"/>
        <dbReference type="ChEBI" id="CHEBI:33019"/>
        <dbReference type="ChEBI" id="CHEBI:61560"/>
        <dbReference type="ChEBI" id="CHEBI:173112"/>
        <dbReference type="EC" id="2.7.7.7"/>
    </reaction>
</comment>
<evidence type="ECO:0000256" key="12">
    <source>
        <dbReference type="ARBA" id="ARBA00023125"/>
    </source>
</evidence>
<dbReference type="Gene3D" id="3.30.1490.100">
    <property type="entry name" value="DNA polymerase, Y-family, little finger domain"/>
    <property type="match status" value="1"/>
</dbReference>
<dbReference type="NCBIfam" id="NF002677">
    <property type="entry name" value="PRK02406.1"/>
    <property type="match status" value="1"/>
</dbReference>
<evidence type="ECO:0000256" key="3">
    <source>
        <dbReference type="ARBA" id="ARBA00022457"/>
    </source>
</evidence>
<feature type="region of interest" description="Disordered" evidence="17">
    <location>
        <begin position="378"/>
        <end position="398"/>
    </location>
</feature>
<dbReference type="CDD" id="cd03586">
    <property type="entry name" value="PolY_Pol_IV_kappa"/>
    <property type="match status" value="1"/>
</dbReference>
<keyword evidence="4 16" id="KW-0963">Cytoplasm</keyword>
<keyword evidence="8 16" id="KW-0479">Metal-binding</keyword>
<proteinExistence type="inferred from homology"/>
<keyword evidence="7 16" id="KW-0235">DNA replication</keyword>
<comment type="similarity">
    <text evidence="2 16">Belongs to the DNA polymerase type-Y family.</text>
</comment>
<evidence type="ECO:0000256" key="6">
    <source>
        <dbReference type="ARBA" id="ARBA00022695"/>
    </source>
</evidence>
<dbReference type="InterPro" id="IPR022880">
    <property type="entry name" value="DNApol_IV"/>
</dbReference>
<dbReference type="Gene3D" id="3.30.70.270">
    <property type="match status" value="1"/>
</dbReference>
<comment type="cofactor">
    <cofactor evidence="16">
        <name>Mg(2+)</name>
        <dbReference type="ChEBI" id="CHEBI:18420"/>
    </cofactor>
    <text evidence="16">Binds 2 magnesium ions per subunit.</text>
</comment>
<dbReference type="EMBL" id="JAFBCF010000001">
    <property type="protein sequence ID" value="MBM7799911.1"/>
    <property type="molecule type" value="Genomic_DNA"/>
</dbReference>
<keyword evidence="13 16" id="KW-0234">DNA repair</keyword>
<dbReference type="Pfam" id="PF11799">
    <property type="entry name" value="IMS_C"/>
    <property type="match status" value="1"/>
</dbReference>
<dbReference type="InterPro" id="IPR017961">
    <property type="entry name" value="DNA_pol_Y-fam_little_finger"/>
</dbReference>
<dbReference type="InterPro" id="IPR053848">
    <property type="entry name" value="IMS_HHH_1"/>
</dbReference>
<evidence type="ECO:0000256" key="7">
    <source>
        <dbReference type="ARBA" id="ARBA00022705"/>
    </source>
</evidence>
<evidence type="ECO:0000256" key="8">
    <source>
        <dbReference type="ARBA" id="ARBA00022723"/>
    </source>
</evidence>